<dbReference type="EnsemblMetazoa" id="CapteT223161">
    <property type="protein sequence ID" value="CapteP223161"/>
    <property type="gene ID" value="CapteG223161"/>
</dbReference>
<evidence type="ECO:0000256" key="1">
    <source>
        <dbReference type="SAM" id="SignalP"/>
    </source>
</evidence>
<dbReference type="Pfam" id="PF10142">
    <property type="entry name" value="PhoPQ_related"/>
    <property type="match status" value="2"/>
</dbReference>
<dbReference type="Gene3D" id="3.40.50.1820">
    <property type="entry name" value="alpha/beta hydrolase"/>
    <property type="match status" value="1"/>
</dbReference>
<evidence type="ECO:0000313" key="3">
    <source>
        <dbReference type="EnsemblMetazoa" id="CapteP223161"/>
    </source>
</evidence>
<dbReference type="OrthoDB" id="2020799at2759"/>
<reference evidence="2 4" key="2">
    <citation type="journal article" date="2013" name="Nature">
        <title>Insights into bilaterian evolution from three spiralian genomes.</title>
        <authorList>
            <person name="Simakov O."/>
            <person name="Marletaz F."/>
            <person name="Cho S.J."/>
            <person name="Edsinger-Gonzales E."/>
            <person name="Havlak P."/>
            <person name="Hellsten U."/>
            <person name="Kuo D.H."/>
            <person name="Larsson T."/>
            <person name="Lv J."/>
            <person name="Arendt D."/>
            <person name="Savage R."/>
            <person name="Osoegawa K."/>
            <person name="de Jong P."/>
            <person name="Grimwood J."/>
            <person name="Chapman J.A."/>
            <person name="Shapiro H."/>
            <person name="Aerts A."/>
            <person name="Otillar R.P."/>
            <person name="Terry A.Y."/>
            <person name="Boore J.L."/>
            <person name="Grigoriev I.V."/>
            <person name="Lindberg D.R."/>
            <person name="Seaver E.C."/>
            <person name="Weisblat D.A."/>
            <person name="Putnam N.H."/>
            <person name="Rokhsar D.S."/>
        </authorList>
    </citation>
    <scope>NUCLEOTIDE SEQUENCE</scope>
    <source>
        <strain evidence="2 4">I ESC-2004</strain>
    </source>
</reference>
<dbReference type="EMBL" id="KB295623">
    <property type="protein sequence ID" value="ELU12951.1"/>
    <property type="molecule type" value="Genomic_DNA"/>
</dbReference>
<reference evidence="3" key="3">
    <citation type="submission" date="2015-06" db="UniProtKB">
        <authorList>
            <consortium name="EnsemblMetazoa"/>
        </authorList>
    </citation>
    <scope>IDENTIFICATION</scope>
</reference>
<dbReference type="EMBL" id="AMQN01000795">
    <property type="status" value="NOT_ANNOTATED_CDS"/>
    <property type="molecule type" value="Genomic_DNA"/>
</dbReference>
<protein>
    <submittedName>
        <fullName evidence="2 3">Uncharacterized protein</fullName>
    </submittedName>
</protein>
<sequence length="487" mass="54702">MVSLSVTGLLIAVLIQGTVCWDWDVVTPLDEYVAREDPGYPAWEIIDEYDMSDIGCIAHVVNFTSQIWKDESVSSQPIWFHYLLIFMPLEGLTYTEAAITFIEGGSNTGGPPGPSNDFVAIMCAAANRTGASTSLLRMIPNQPIRYPDDPSGRNRTEDANIAWTWKKMIDDPSDPEIALQFPMTKSAVKALDVHTAVVAELDPEANIQKYTVAGGSKASVTKATVAINLHKHYESLGGWTYVFADYYDVNITSHLDDPNTAEMAQQIDPLSYKERLTMPKVVMCATGDEFFLLDDSHMFFSDLPEPKFMMYELRLMENTNHGMIGVYSRLVNTLLSFFITMQEEDGLDRLPKLSWTRYWIEAEAIGEITMEVKPDSPALLDAEAFWADTPDPVRRDFRLTTAEGLSGVLWRRWHNGSNGTFDQLNENTWRLTVPESTASPYRAMLVNGIFEGPNSEMTFEVTTETQIIPDTFPFEPCFGEDCYGDLV</sequence>
<name>R7V9B4_CAPTE</name>
<feature type="chain" id="PRO_5008788820" evidence="1">
    <location>
        <begin position="21"/>
        <end position="487"/>
    </location>
</feature>
<proteinExistence type="predicted"/>
<gene>
    <name evidence="2" type="ORF">CAPTEDRAFT_223161</name>
</gene>
<dbReference type="InterPro" id="IPR029058">
    <property type="entry name" value="AB_hydrolase_fold"/>
</dbReference>
<dbReference type="PANTHER" id="PTHR31497">
    <property type="entry name" value="AUTOCRINE PROLIFERATION REPRESSOR PROTEIN A"/>
    <property type="match status" value="1"/>
</dbReference>
<dbReference type="SUPFAM" id="SSF53474">
    <property type="entry name" value="alpha/beta-Hydrolases"/>
    <property type="match status" value="1"/>
</dbReference>
<dbReference type="AlphaFoldDB" id="R7V9B4"/>
<keyword evidence="1" id="KW-0732">Signal</keyword>
<reference evidence="4" key="1">
    <citation type="submission" date="2012-12" db="EMBL/GenBank/DDBJ databases">
        <authorList>
            <person name="Hellsten U."/>
            <person name="Grimwood J."/>
            <person name="Chapman J.A."/>
            <person name="Shapiro H."/>
            <person name="Aerts A."/>
            <person name="Otillar R.P."/>
            <person name="Terry A.Y."/>
            <person name="Boore J.L."/>
            <person name="Simakov O."/>
            <person name="Marletaz F."/>
            <person name="Cho S.-J."/>
            <person name="Edsinger-Gonzales E."/>
            <person name="Havlak P."/>
            <person name="Kuo D.-H."/>
            <person name="Larsson T."/>
            <person name="Lv J."/>
            <person name="Arendt D."/>
            <person name="Savage R."/>
            <person name="Osoegawa K."/>
            <person name="de Jong P."/>
            <person name="Lindberg D.R."/>
            <person name="Seaver E.C."/>
            <person name="Weisblat D.A."/>
            <person name="Putnam N.H."/>
            <person name="Grigoriev I.V."/>
            <person name="Rokhsar D.S."/>
        </authorList>
    </citation>
    <scope>NUCLEOTIDE SEQUENCE</scope>
    <source>
        <strain evidence="4">I ESC-2004</strain>
    </source>
</reference>
<organism evidence="2">
    <name type="scientific">Capitella teleta</name>
    <name type="common">Polychaete worm</name>
    <dbReference type="NCBI Taxonomy" id="283909"/>
    <lineage>
        <taxon>Eukaryota</taxon>
        <taxon>Metazoa</taxon>
        <taxon>Spiralia</taxon>
        <taxon>Lophotrochozoa</taxon>
        <taxon>Annelida</taxon>
        <taxon>Polychaeta</taxon>
        <taxon>Sedentaria</taxon>
        <taxon>Scolecida</taxon>
        <taxon>Capitellidae</taxon>
        <taxon>Capitella</taxon>
    </lineage>
</organism>
<feature type="signal peptide" evidence="1">
    <location>
        <begin position="1"/>
        <end position="20"/>
    </location>
</feature>
<accession>R7V9B4</accession>
<dbReference type="HOGENOM" id="CLU_036488_1_0_1"/>
<dbReference type="PANTHER" id="PTHR31497:SF0">
    <property type="entry name" value="AUTOCRINE PROLIFERATION REPRESSOR PROTEIN A"/>
    <property type="match status" value="1"/>
</dbReference>
<dbReference type="InterPro" id="IPR009199">
    <property type="entry name" value="PhoPQ-act_pathogen-rel_PqaA"/>
</dbReference>
<evidence type="ECO:0000313" key="2">
    <source>
        <dbReference type="EMBL" id="ELU12951.1"/>
    </source>
</evidence>
<dbReference type="Proteomes" id="UP000014760">
    <property type="component" value="Unassembled WGS sequence"/>
</dbReference>
<keyword evidence="4" id="KW-1185">Reference proteome</keyword>
<evidence type="ECO:0000313" key="4">
    <source>
        <dbReference type="Proteomes" id="UP000014760"/>
    </source>
</evidence>
<dbReference type="OMA" id="WETILTF"/>